<reference evidence="3" key="1">
    <citation type="submission" date="2017-10" db="EMBL/GenBank/DDBJ databases">
        <title>Whole genome sequencing of members of genus Pseudoxanthomonas.</title>
        <authorList>
            <person name="Kumar S."/>
            <person name="Bansal K."/>
            <person name="Kaur A."/>
            <person name="Patil P."/>
            <person name="Sharma S."/>
            <person name="Patil P.B."/>
        </authorList>
    </citation>
    <scope>NUCLEOTIDE SEQUENCE</scope>
    <source>
        <strain evidence="3">DSM 22914</strain>
    </source>
</reference>
<dbReference type="Pfam" id="PF13432">
    <property type="entry name" value="TPR_16"/>
    <property type="match status" value="2"/>
</dbReference>
<dbReference type="SMART" id="SM00028">
    <property type="entry name" value="TPR"/>
    <property type="match status" value="4"/>
</dbReference>
<dbReference type="PANTHER" id="PTHR44227">
    <property type="match status" value="1"/>
</dbReference>
<dbReference type="OrthoDB" id="5801251at2"/>
<keyword evidence="2" id="KW-0802">TPR repeat</keyword>
<proteinExistence type="predicted"/>
<organism evidence="3 4">
    <name type="scientific">Pseudoxanthomonas taiwanensis</name>
    <dbReference type="NCBI Taxonomy" id="176598"/>
    <lineage>
        <taxon>Bacteria</taxon>
        <taxon>Pseudomonadati</taxon>
        <taxon>Pseudomonadota</taxon>
        <taxon>Gammaproteobacteria</taxon>
        <taxon>Lysobacterales</taxon>
        <taxon>Lysobacteraceae</taxon>
        <taxon>Pseudoxanthomonas</taxon>
    </lineage>
</organism>
<dbReference type="InterPro" id="IPR052346">
    <property type="entry name" value="O-mannosyl-transferase_TMTC"/>
</dbReference>
<dbReference type="AlphaFoldDB" id="A0A921NTA7"/>
<evidence type="ECO:0000313" key="3">
    <source>
        <dbReference type="EMBL" id="KAF1684270.1"/>
    </source>
</evidence>
<evidence type="ECO:0008006" key="5">
    <source>
        <dbReference type="Google" id="ProtNLM"/>
    </source>
</evidence>
<keyword evidence="1" id="KW-0677">Repeat</keyword>
<dbReference type="Gene3D" id="1.25.40.10">
    <property type="entry name" value="Tetratricopeptide repeat domain"/>
    <property type="match status" value="1"/>
</dbReference>
<dbReference type="InterPro" id="IPR019734">
    <property type="entry name" value="TPR_rpt"/>
</dbReference>
<sequence length="387" mass="43327">MVLPDTAAIFAVPPELRAEVLRRVAVPGATREQKLHRLAEFIFSDDGLALEYDNSTTRTVAEVWRDGRANCLSFTLLFVALARELGLDAYVQEVGEVLAWYQGDDVVFSATHVNAGIRLGSTRQTADLDANILITRGRPRAISDTRALAHFLNNLGAEWMVEGDLEGAHAALRASLAAAPDFAAAWSNLGVLLGRMGDTAAAEHALLEALRRARHHAPALSNLVHLYRRLGDERQARHYATLLDRLQRTDPFHQFMLALECENNRDYDCAIRHYRRAIRLQEGEHPFHFALARAYFLSGDLERARRELVRAHDLGPNETVRNVYKGRSEQLRPIARQCLTVIGVSAMQLSFGDAEGLGSRKRTRREVFLAEMEQVVPWQALLGLIEP</sequence>
<dbReference type="PANTHER" id="PTHR44227:SF3">
    <property type="entry name" value="PROTEIN O-MANNOSYL-TRANSFERASE TMTC4"/>
    <property type="match status" value="1"/>
</dbReference>
<feature type="non-terminal residue" evidence="3">
    <location>
        <position position="387"/>
    </location>
</feature>
<dbReference type="SUPFAM" id="SSF48452">
    <property type="entry name" value="TPR-like"/>
    <property type="match status" value="1"/>
</dbReference>
<evidence type="ECO:0000256" key="1">
    <source>
        <dbReference type="ARBA" id="ARBA00022737"/>
    </source>
</evidence>
<comment type="caution">
    <text evidence="3">The sequence shown here is derived from an EMBL/GenBank/DDBJ whole genome shotgun (WGS) entry which is preliminary data.</text>
</comment>
<protein>
    <recommendedName>
        <fullName evidence="5">Tetratricopeptide repeat protein</fullName>
    </recommendedName>
</protein>
<evidence type="ECO:0000256" key="2">
    <source>
        <dbReference type="ARBA" id="ARBA00022803"/>
    </source>
</evidence>
<name>A0A921NTA7_9GAMM</name>
<dbReference type="EMBL" id="PDWK01000141">
    <property type="protein sequence ID" value="KAF1684270.1"/>
    <property type="molecule type" value="Genomic_DNA"/>
</dbReference>
<dbReference type="InterPro" id="IPR011990">
    <property type="entry name" value="TPR-like_helical_dom_sf"/>
</dbReference>
<dbReference type="Proteomes" id="UP000717981">
    <property type="component" value="Unassembled WGS sequence"/>
</dbReference>
<evidence type="ECO:0000313" key="4">
    <source>
        <dbReference type="Proteomes" id="UP000717981"/>
    </source>
</evidence>
<dbReference type="SUPFAM" id="SSF54001">
    <property type="entry name" value="Cysteine proteinases"/>
    <property type="match status" value="1"/>
</dbReference>
<accession>A0A921NTA7</accession>
<dbReference type="InterPro" id="IPR038765">
    <property type="entry name" value="Papain-like_cys_pep_sf"/>
</dbReference>
<gene>
    <name evidence="3" type="ORF">CR938_14250</name>
</gene>
<keyword evidence="4" id="KW-1185">Reference proteome</keyword>